<dbReference type="SUPFAM" id="SSF55166">
    <property type="entry name" value="Hedgehog/DD-peptidase"/>
    <property type="match status" value="1"/>
</dbReference>
<feature type="region of interest" description="Disordered" evidence="1">
    <location>
        <begin position="162"/>
        <end position="194"/>
    </location>
</feature>
<keyword evidence="2" id="KW-1133">Transmembrane helix</keyword>
<keyword evidence="2" id="KW-0812">Transmembrane</keyword>
<dbReference type="CDD" id="cd14852">
    <property type="entry name" value="LD-carboxypeptidase"/>
    <property type="match status" value="1"/>
</dbReference>
<dbReference type="STRING" id="292563.Cyast_0122"/>
<proteinExistence type="predicted"/>
<dbReference type="EMBL" id="CP003940">
    <property type="protein sequence ID" value="AFZ46105.1"/>
    <property type="molecule type" value="Genomic_DNA"/>
</dbReference>
<dbReference type="GO" id="GO:0006508">
    <property type="term" value="P:proteolysis"/>
    <property type="evidence" value="ECO:0007669"/>
    <property type="project" value="InterPro"/>
</dbReference>
<evidence type="ECO:0000256" key="2">
    <source>
        <dbReference type="SAM" id="Phobius"/>
    </source>
</evidence>
<evidence type="ECO:0000313" key="4">
    <source>
        <dbReference type="EMBL" id="AFZ46105.1"/>
    </source>
</evidence>
<keyword evidence="5" id="KW-1185">Reference proteome</keyword>
<dbReference type="InterPro" id="IPR009045">
    <property type="entry name" value="Zn_M74/Hedgehog-like"/>
</dbReference>
<evidence type="ECO:0000259" key="3">
    <source>
        <dbReference type="Pfam" id="PF02557"/>
    </source>
</evidence>
<dbReference type="InterPro" id="IPR058193">
    <property type="entry name" value="VanY/YodJ_core_dom"/>
</dbReference>
<sequence length="261" mass="29901">MDEIPTALRDKGSNPKEHHRILGGDRPLFIKYVIWFICGLLLVIFTSIIINNIVNNPSTDTVVVEETENQPPEEIIDTQEEITIPENILGHLSYEEAPPSELQPINADGSIKLRAKAAERFNAMVRDARNQGIILVPISGFRSISEQEYLFFEVKEQRNQDARQRAEVSAPPGHSEHHTGYAVDIGDGNNPNTNLQESFENTPAYRWLEQNASRYSFELSFPRDNLQGISYEPWHWRFVGDTHSLETFYRARELTTPLNQR</sequence>
<feature type="domain" description="D-alanyl-D-alanine carboxypeptidase-like core" evidence="3">
    <location>
        <begin position="111"/>
        <end position="241"/>
    </location>
</feature>
<gene>
    <name evidence="4" type="ordered locus">Cyast_0122</name>
</gene>
<dbReference type="PANTHER" id="PTHR34385:SF1">
    <property type="entry name" value="PEPTIDOGLYCAN L-ALANYL-D-GLUTAMATE ENDOPEPTIDASE CWLK"/>
    <property type="match status" value="1"/>
</dbReference>
<keyword evidence="4" id="KW-0645">Protease</keyword>
<accession>K9YI78</accession>
<keyword evidence="4" id="KW-0121">Carboxypeptidase</keyword>
<dbReference type="InterPro" id="IPR003709">
    <property type="entry name" value="VanY-like_core_dom"/>
</dbReference>
<protein>
    <submittedName>
        <fullName evidence="4">D-Ala-D-Ala carboxypeptidase</fullName>
    </submittedName>
</protein>
<feature type="transmembrane region" description="Helical" evidence="2">
    <location>
        <begin position="29"/>
        <end position="50"/>
    </location>
</feature>
<dbReference type="PANTHER" id="PTHR34385">
    <property type="entry name" value="D-ALANYL-D-ALANINE CARBOXYPEPTIDASE"/>
    <property type="match status" value="1"/>
</dbReference>
<dbReference type="eggNOG" id="COG1876">
    <property type="taxonomic scope" value="Bacteria"/>
</dbReference>
<dbReference type="KEGG" id="csn:Cyast_0122"/>
<keyword evidence="2" id="KW-0472">Membrane</keyword>
<dbReference type="Pfam" id="PF02557">
    <property type="entry name" value="VanY"/>
    <property type="match status" value="1"/>
</dbReference>
<dbReference type="HOGENOM" id="CLU_054193_6_1_3"/>
<organism evidence="4 5">
    <name type="scientific">Cyanobacterium stanieri (strain ATCC 29140 / PCC 7202)</name>
    <dbReference type="NCBI Taxonomy" id="292563"/>
    <lineage>
        <taxon>Bacteria</taxon>
        <taxon>Bacillati</taxon>
        <taxon>Cyanobacteriota</taxon>
        <taxon>Cyanophyceae</taxon>
        <taxon>Oscillatoriophycideae</taxon>
        <taxon>Chroococcales</taxon>
        <taxon>Geminocystaceae</taxon>
        <taxon>Cyanobacterium</taxon>
    </lineage>
</organism>
<evidence type="ECO:0000256" key="1">
    <source>
        <dbReference type="SAM" id="MobiDB-lite"/>
    </source>
</evidence>
<evidence type="ECO:0000313" key="5">
    <source>
        <dbReference type="Proteomes" id="UP000010483"/>
    </source>
</evidence>
<dbReference type="Gene3D" id="3.30.1380.10">
    <property type="match status" value="1"/>
</dbReference>
<dbReference type="AlphaFoldDB" id="K9YI78"/>
<dbReference type="BioCyc" id="CSTA292563:G1353-121-MONOMER"/>
<dbReference type="InterPro" id="IPR052179">
    <property type="entry name" value="DD-CPase-like"/>
</dbReference>
<dbReference type="GO" id="GO:0004180">
    <property type="term" value="F:carboxypeptidase activity"/>
    <property type="evidence" value="ECO:0007669"/>
    <property type="project" value="UniProtKB-KW"/>
</dbReference>
<keyword evidence="4" id="KW-0378">Hydrolase</keyword>
<dbReference type="PATRIC" id="fig|292563.3.peg.129"/>
<dbReference type="Proteomes" id="UP000010483">
    <property type="component" value="Chromosome"/>
</dbReference>
<name>K9YI78_CYASC</name>
<reference evidence="5" key="1">
    <citation type="journal article" date="2013" name="Proc. Natl. Acad. Sci. U.S.A.">
        <title>Improving the coverage of the cyanobacterial phylum using diversity-driven genome sequencing.</title>
        <authorList>
            <person name="Shih P.M."/>
            <person name="Wu D."/>
            <person name="Latifi A."/>
            <person name="Axen S.D."/>
            <person name="Fewer D.P."/>
            <person name="Talla E."/>
            <person name="Calteau A."/>
            <person name="Cai F."/>
            <person name="Tandeau de Marsac N."/>
            <person name="Rippka R."/>
            <person name="Herdman M."/>
            <person name="Sivonen K."/>
            <person name="Coursin T."/>
            <person name="Laurent T."/>
            <person name="Goodwin L."/>
            <person name="Nolan M."/>
            <person name="Davenport K.W."/>
            <person name="Han C.S."/>
            <person name="Rubin E.M."/>
            <person name="Eisen J.A."/>
            <person name="Woyke T."/>
            <person name="Gugger M."/>
            <person name="Kerfeld C.A."/>
        </authorList>
    </citation>
    <scope>NUCLEOTIDE SEQUENCE [LARGE SCALE GENOMIC DNA]</scope>
    <source>
        <strain evidence="5">ATCC 29140 / PCC 7202</strain>
    </source>
</reference>